<dbReference type="AlphaFoldDB" id="A0A1V6P0S7"/>
<comment type="caution">
    <text evidence="1">The sequence shown here is derived from an EMBL/GenBank/DDBJ whole genome shotgun (WGS) entry which is preliminary data.</text>
</comment>
<dbReference type="EMBL" id="MDYN01000254">
    <property type="protein sequence ID" value="OQD70545.1"/>
    <property type="molecule type" value="Genomic_DNA"/>
</dbReference>
<feature type="non-terminal residue" evidence="1">
    <location>
        <position position="56"/>
    </location>
</feature>
<dbReference type="Proteomes" id="UP000191672">
    <property type="component" value="Unassembled WGS sequence"/>
</dbReference>
<reference evidence="2" key="1">
    <citation type="journal article" date="2017" name="Nat. Microbiol.">
        <title>Global analysis of biosynthetic gene clusters reveals vast potential of secondary metabolite production in Penicillium species.</title>
        <authorList>
            <person name="Nielsen J.C."/>
            <person name="Grijseels S."/>
            <person name="Prigent S."/>
            <person name="Ji B."/>
            <person name="Dainat J."/>
            <person name="Nielsen K.F."/>
            <person name="Frisvad J.C."/>
            <person name="Workman M."/>
            <person name="Nielsen J."/>
        </authorList>
    </citation>
    <scope>NUCLEOTIDE SEQUENCE [LARGE SCALE GENOMIC DNA]</scope>
    <source>
        <strain evidence="2">IBT 31811</strain>
    </source>
</reference>
<accession>A0A1V6P0S7</accession>
<proteinExistence type="predicted"/>
<sequence length="56" mass="6031">HQARYDLHLQGPLSTPLGHGSGYVTSSLVSTRLLCQTAIVPSPFYIGVPGKARLLR</sequence>
<evidence type="ECO:0000313" key="2">
    <source>
        <dbReference type="Proteomes" id="UP000191672"/>
    </source>
</evidence>
<protein>
    <submittedName>
        <fullName evidence="1">Uncharacterized protein</fullName>
    </submittedName>
</protein>
<keyword evidence="2" id="KW-1185">Reference proteome</keyword>
<gene>
    <name evidence="1" type="ORF">PENANT_c254G07091</name>
</gene>
<organism evidence="1 2">
    <name type="scientific">Penicillium antarcticum</name>
    <dbReference type="NCBI Taxonomy" id="416450"/>
    <lineage>
        <taxon>Eukaryota</taxon>
        <taxon>Fungi</taxon>
        <taxon>Dikarya</taxon>
        <taxon>Ascomycota</taxon>
        <taxon>Pezizomycotina</taxon>
        <taxon>Eurotiomycetes</taxon>
        <taxon>Eurotiomycetidae</taxon>
        <taxon>Eurotiales</taxon>
        <taxon>Aspergillaceae</taxon>
        <taxon>Penicillium</taxon>
    </lineage>
</organism>
<feature type="non-terminal residue" evidence="1">
    <location>
        <position position="1"/>
    </location>
</feature>
<evidence type="ECO:0000313" key="1">
    <source>
        <dbReference type="EMBL" id="OQD70545.1"/>
    </source>
</evidence>
<name>A0A1V6P0S7_9EURO</name>